<dbReference type="PROSITE" id="PS50859">
    <property type="entry name" value="LONGIN"/>
    <property type="match status" value="1"/>
</dbReference>
<sequence>MVLFTMITRLRDSMPLAASMQNDEEYEKSLMEYQQQAKMLFRRLNVQSPERCSIESGSYVFHYFIENEIIYLTLCDKSFSKRLAFSYLEDLAQEFQSQFAKKIHTVTRPYGFIEFDTYIQKARKNILDSRSRRNLSSLNTELQDVQRIMVQNIDDVISRGAVLSELDHKAQNLSILSQKYKKDASYLNLKSAYAKAAAGFVVVFVFILYFWIFSYSSFASYFGVVASRGRKALHIAGIFPINGSEGWQGEQACKTAAIMALEDVNAKIDVLPGYNLHLHWRYSECEPGLGAAIMHELLNKQPYKLILLAGCSTVCSTVAEAAKMWNLIVLCYGASSPALSDRIRFPTLFRTHPSATVQNPTRITLMQKFGWKKVAILQQAEEVFISTVEDLEERCRNVSIEIVTRQSFLTDPNEAIKNLKRQDARIVIGLFNVAVARRVLCEVYKQKLYGKSYVWFFIGWYEDNWFESNLEAEGINCTVEEMRKAAEGHLTTEALMWNQEKNKTTISGLTAEHFQKRLDASLKVDSGRYPEGYPEAPLAYDAVWAVALAFNKTMEKLSQMGRKLEDFNYTNKIIADEIYSAMASTQFMGISGRVAFSSETGDRIALTQVEQLIDGKYVVLGYHDTEMDKLTWYNRERWIGGEIPHDTPKDASYLNLKSPYTKTATCLIVVFVFILYIWIL</sequence>
<keyword evidence="8" id="KW-0812">Transmembrane</keyword>
<keyword evidence="4" id="KW-0675">Receptor</keyword>
<dbReference type="CDD" id="cd15866">
    <property type="entry name" value="R-SNARE_SEC22"/>
    <property type="match status" value="1"/>
</dbReference>
<evidence type="ECO:0000313" key="11">
    <source>
        <dbReference type="EMBL" id="CAG7718588.1"/>
    </source>
</evidence>
<name>A0A8J2JE65_9HEXA</name>
<dbReference type="PANTHER" id="PTHR10519">
    <property type="entry name" value="GABA-B RECEPTOR"/>
    <property type="match status" value="1"/>
</dbReference>
<dbReference type="PROSITE" id="PS50892">
    <property type="entry name" value="V_SNARE"/>
    <property type="match status" value="1"/>
</dbReference>
<dbReference type="GO" id="GO:0007214">
    <property type="term" value="P:gamma-aminobutyric acid signaling pathway"/>
    <property type="evidence" value="ECO:0007669"/>
    <property type="project" value="TreeGrafter"/>
</dbReference>
<dbReference type="InterPro" id="IPR010908">
    <property type="entry name" value="Longin_dom"/>
</dbReference>
<dbReference type="GO" id="GO:0004965">
    <property type="term" value="F:G protein-coupled GABA receptor activity"/>
    <property type="evidence" value="ECO:0007669"/>
    <property type="project" value="InterPro"/>
</dbReference>
<dbReference type="OrthoDB" id="17569at2759"/>
<evidence type="ECO:0000259" key="9">
    <source>
        <dbReference type="PROSITE" id="PS50859"/>
    </source>
</evidence>
<protein>
    <recommendedName>
        <fullName evidence="13">Receptor ligand binding region domain-containing protein</fullName>
    </recommendedName>
</protein>
<evidence type="ECO:0000256" key="8">
    <source>
        <dbReference type="SAM" id="Phobius"/>
    </source>
</evidence>
<reference evidence="11" key="1">
    <citation type="submission" date="2021-06" db="EMBL/GenBank/DDBJ databases">
        <authorList>
            <person name="Hodson N. C."/>
            <person name="Mongue J. A."/>
            <person name="Jaron S. K."/>
        </authorList>
    </citation>
    <scope>NUCLEOTIDE SEQUENCE</scope>
</reference>
<evidence type="ECO:0000256" key="5">
    <source>
        <dbReference type="ARBA" id="ARBA00023180"/>
    </source>
</evidence>
<feature type="transmembrane region" description="Helical" evidence="8">
    <location>
        <begin position="192"/>
        <end position="212"/>
    </location>
</feature>
<evidence type="ECO:0000256" key="6">
    <source>
        <dbReference type="ARBA" id="ARBA00023224"/>
    </source>
</evidence>
<evidence type="ECO:0008006" key="13">
    <source>
        <dbReference type="Google" id="ProtNLM"/>
    </source>
</evidence>
<organism evidence="11 12">
    <name type="scientific">Allacma fusca</name>
    <dbReference type="NCBI Taxonomy" id="39272"/>
    <lineage>
        <taxon>Eukaryota</taxon>
        <taxon>Metazoa</taxon>
        <taxon>Ecdysozoa</taxon>
        <taxon>Arthropoda</taxon>
        <taxon>Hexapoda</taxon>
        <taxon>Collembola</taxon>
        <taxon>Symphypleona</taxon>
        <taxon>Sminthuridae</taxon>
        <taxon>Allacma</taxon>
    </lineage>
</organism>
<keyword evidence="8" id="KW-1133">Transmembrane helix</keyword>
<keyword evidence="7" id="KW-0175">Coiled coil</keyword>
<proteinExistence type="predicted"/>
<accession>A0A8J2JE65</accession>
<keyword evidence="6" id="KW-0807">Transducer</keyword>
<dbReference type="SMART" id="SM01270">
    <property type="entry name" value="Longin"/>
    <property type="match status" value="1"/>
</dbReference>
<keyword evidence="2" id="KW-0297">G-protein coupled receptor</keyword>
<dbReference type="GO" id="GO:0012505">
    <property type="term" value="C:endomembrane system"/>
    <property type="evidence" value="ECO:0007669"/>
    <property type="project" value="UniProtKB-SubCell"/>
</dbReference>
<dbReference type="Proteomes" id="UP000708208">
    <property type="component" value="Unassembled WGS sequence"/>
</dbReference>
<dbReference type="InterPro" id="IPR002455">
    <property type="entry name" value="GPCR3_GABA-B"/>
</dbReference>
<evidence type="ECO:0000256" key="3">
    <source>
        <dbReference type="ARBA" id="ARBA00023136"/>
    </source>
</evidence>
<dbReference type="InterPro" id="IPR001828">
    <property type="entry name" value="ANF_lig-bd_rcpt"/>
</dbReference>
<dbReference type="GO" id="GO:0038039">
    <property type="term" value="C:G protein-coupled receptor heterodimeric complex"/>
    <property type="evidence" value="ECO:0007669"/>
    <property type="project" value="TreeGrafter"/>
</dbReference>
<feature type="transmembrane region" description="Helical" evidence="8">
    <location>
        <begin position="660"/>
        <end position="679"/>
    </location>
</feature>
<dbReference type="AlphaFoldDB" id="A0A8J2JE65"/>
<keyword evidence="5" id="KW-0325">Glycoprotein</keyword>
<gene>
    <name evidence="11" type="ORF">AFUS01_LOCUS7969</name>
</gene>
<comment type="subcellular location">
    <subcellularLocation>
        <location evidence="1">Endomembrane system</location>
    </subcellularLocation>
</comment>
<dbReference type="EMBL" id="CAJVCH010054573">
    <property type="protein sequence ID" value="CAG7718588.1"/>
    <property type="molecule type" value="Genomic_DNA"/>
</dbReference>
<dbReference type="PANTHER" id="PTHR10519:SF77">
    <property type="entry name" value="GAMMA-AMINOBUTYRIC ACID TYPE B RECEPTOR SUBUNIT 1"/>
    <property type="match status" value="1"/>
</dbReference>
<evidence type="ECO:0000256" key="2">
    <source>
        <dbReference type="ARBA" id="ARBA00023040"/>
    </source>
</evidence>
<evidence type="ECO:0000256" key="1">
    <source>
        <dbReference type="ARBA" id="ARBA00004308"/>
    </source>
</evidence>
<dbReference type="Pfam" id="PF13774">
    <property type="entry name" value="Longin"/>
    <property type="match status" value="1"/>
</dbReference>
<evidence type="ECO:0000256" key="7">
    <source>
        <dbReference type="PROSITE-ProRule" id="PRU00290"/>
    </source>
</evidence>
<evidence type="ECO:0000256" key="4">
    <source>
        <dbReference type="ARBA" id="ARBA00023170"/>
    </source>
</evidence>
<keyword evidence="12" id="KW-1185">Reference proteome</keyword>
<keyword evidence="3 8" id="KW-0472">Membrane</keyword>
<dbReference type="CDD" id="cd06366">
    <property type="entry name" value="PBP1_GABAb_receptor"/>
    <property type="match status" value="1"/>
</dbReference>
<evidence type="ECO:0000313" key="12">
    <source>
        <dbReference type="Proteomes" id="UP000708208"/>
    </source>
</evidence>
<dbReference type="InterPro" id="IPR042855">
    <property type="entry name" value="V_SNARE_CC"/>
</dbReference>
<dbReference type="Pfam" id="PF00957">
    <property type="entry name" value="Synaptobrevin"/>
    <property type="match status" value="1"/>
</dbReference>
<feature type="domain" description="Longin" evidence="9">
    <location>
        <begin position="6"/>
        <end position="119"/>
    </location>
</feature>
<evidence type="ECO:0000259" key="10">
    <source>
        <dbReference type="PROSITE" id="PS50892"/>
    </source>
</evidence>
<dbReference type="CDD" id="cd14824">
    <property type="entry name" value="Longin"/>
    <property type="match status" value="1"/>
</dbReference>
<comment type="caution">
    <text evidence="11">The sequence shown here is derived from an EMBL/GenBank/DDBJ whole genome shotgun (WGS) entry which is preliminary data.</text>
</comment>
<feature type="domain" description="V-SNARE coiled-coil homology" evidence="10">
    <location>
        <begin position="134"/>
        <end position="194"/>
    </location>
</feature>
<dbReference type="Pfam" id="PF01094">
    <property type="entry name" value="ANF_receptor"/>
    <property type="match status" value="1"/>
</dbReference>
<dbReference type="FunFam" id="3.40.50.2300:FF:000056">
    <property type="entry name" value="Gamma-aminobutyric acid type B receptor subunit 1"/>
    <property type="match status" value="1"/>
</dbReference>